<keyword evidence="2 5" id="KW-0378">Hydrolase</keyword>
<dbReference type="InterPro" id="IPR011650">
    <property type="entry name" value="Peptidase_M20_dimer"/>
</dbReference>
<dbReference type="InterPro" id="IPR002933">
    <property type="entry name" value="Peptidase_M20"/>
</dbReference>
<dbReference type="InterPro" id="IPR017439">
    <property type="entry name" value="Amidohydrolase"/>
</dbReference>
<dbReference type="NCBIfam" id="TIGR01891">
    <property type="entry name" value="amidohydrolases"/>
    <property type="match status" value="1"/>
</dbReference>
<feature type="binding site" evidence="3">
    <location>
        <position position="109"/>
    </location>
    <ligand>
        <name>Mn(2+)</name>
        <dbReference type="ChEBI" id="CHEBI:29035"/>
        <label>2</label>
    </ligand>
</feature>
<keyword evidence="3" id="KW-0479">Metal-binding</keyword>
<name>U5KL66_HERMU</name>
<evidence type="ECO:0000256" key="1">
    <source>
        <dbReference type="ARBA" id="ARBA00006153"/>
    </source>
</evidence>
<reference evidence="5" key="1">
    <citation type="submission" date="2013-01" db="EMBL/GenBank/DDBJ databases">
        <title>Genomic Cooperation Between Trypanosomatids and Their Bacterial Endosymbionts in the Synthesis of Essential Amino Acids Heavily Influenced by Multiple Lateral Gene Transfer Events.</title>
        <authorList>
            <person name="Alves J.M.P."/>
            <person name="Klein C."/>
            <person name="Maia da Silva F."/>
            <person name="Costa Martins A.G."/>
            <person name="Serrano M.G."/>
            <person name="Buck G.A."/>
            <person name="Vasconcelos A.T.R."/>
            <person name="France-Sagot M."/>
            <person name="Teixeira M.M.G."/>
            <person name="Motta M.C.M."/>
            <person name="Camargo E.P."/>
        </authorList>
    </citation>
    <scope>NUCLEOTIDE SEQUENCE</scope>
</reference>
<evidence type="ECO:0000259" key="4">
    <source>
        <dbReference type="Pfam" id="PF07687"/>
    </source>
</evidence>
<comment type="similarity">
    <text evidence="1">Belongs to the peptidase M20 family.</text>
</comment>
<accession>U5KL66</accession>
<dbReference type="EC" id="3.5.1.14" evidence="5"/>
<dbReference type="PANTHER" id="PTHR11014:SF63">
    <property type="entry name" value="METALLOPEPTIDASE, PUTATIVE (AFU_ORTHOLOGUE AFUA_6G09600)-RELATED"/>
    <property type="match status" value="1"/>
</dbReference>
<keyword evidence="3" id="KW-0464">Manganese</keyword>
<dbReference type="GO" id="GO:0004046">
    <property type="term" value="F:aminoacylase activity"/>
    <property type="evidence" value="ECO:0007669"/>
    <property type="project" value="UniProtKB-EC"/>
</dbReference>
<dbReference type="InterPro" id="IPR036264">
    <property type="entry name" value="Bact_exopeptidase_dim_dom"/>
</dbReference>
<dbReference type="FunFam" id="3.30.70.360:FF:000001">
    <property type="entry name" value="N-acetyldiaminopimelate deacetylase"/>
    <property type="match status" value="1"/>
</dbReference>
<dbReference type="Pfam" id="PF07687">
    <property type="entry name" value="M20_dimer"/>
    <property type="match status" value="1"/>
</dbReference>
<feature type="domain" description="Peptidase M20 dimerisation" evidence="4">
    <location>
        <begin position="189"/>
        <end position="289"/>
    </location>
</feature>
<organism evidence="5">
    <name type="scientific">Herpetomonas muscarum</name>
    <dbReference type="NCBI Taxonomy" id="5718"/>
    <lineage>
        <taxon>Eukaryota</taxon>
        <taxon>Discoba</taxon>
        <taxon>Euglenozoa</taxon>
        <taxon>Kinetoplastea</taxon>
        <taxon>Metakinetoplastina</taxon>
        <taxon>Trypanosomatida</taxon>
        <taxon>Trypanosomatidae</taxon>
        <taxon>Herpetomonas</taxon>
    </lineage>
</organism>
<dbReference type="Pfam" id="PF01546">
    <property type="entry name" value="Peptidase_M20"/>
    <property type="match status" value="1"/>
</dbReference>
<sequence>MSLKELIDDQVKAVQPEVIAWRRHIHAHPCLSHDEKSTVEYLRGELEKMPAKLTLWSPTPTSLIADLKGTAGEGPMIALRADIDALPVHEETGLEFASTKAGVMHACGHDTHTAMLLGAVKVLCGLENKIKGTVRFLFQHSEEKSPSGAKQMVEAGAMKGVARVFGLHNDPAMRVGESLCKRGIASSAVIDFDVTITGAGGHASTPHLCKDPIVMAAEIITSMQTIVSRRFPNEKAPVVTVTTLNSGTGSFNVIPDTATFRGTIRSIDKDAEEQAPKMLESVVKSVTERYGATYSIVWPEPVPSMFNDDESFAIFKKVCEEKLPKGSFTEAPRPRFGAEDFSHFQKVVPGCYGRIGTMRRDMGDVVNPCLHNCKYNPDEAGFETGTRIHVGIIEELLID</sequence>
<dbReference type="PIRSF" id="PIRSF005962">
    <property type="entry name" value="Pept_M20D_amidohydro"/>
    <property type="match status" value="1"/>
</dbReference>
<dbReference type="AlphaFoldDB" id="U5KL66"/>
<dbReference type="PANTHER" id="PTHR11014">
    <property type="entry name" value="PEPTIDASE M20 FAMILY MEMBER"/>
    <property type="match status" value="1"/>
</dbReference>
<feature type="binding site" evidence="3">
    <location>
        <position position="143"/>
    </location>
    <ligand>
        <name>Mn(2+)</name>
        <dbReference type="ChEBI" id="CHEBI:29035"/>
        <label>2</label>
    </ligand>
</feature>
<dbReference type="GO" id="GO:0046872">
    <property type="term" value="F:metal ion binding"/>
    <property type="evidence" value="ECO:0007669"/>
    <property type="project" value="UniProtKB-KW"/>
</dbReference>
<evidence type="ECO:0000256" key="2">
    <source>
        <dbReference type="ARBA" id="ARBA00022801"/>
    </source>
</evidence>
<protein>
    <submittedName>
        <fullName evidence="5">Aminoacylase</fullName>
        <ecNumber evidence="5">3.5.1.14</ecNumber>
    </submittedName>
</protein>
<feature type="binding site" evidence="3">
    <location>
        <position position="371"/>
    </location>
    <ligand>
        <name>Mn(2+)</name>
        <dbReference type="ChEBI" id="CHEBI:29035"/>
        <label>2</label>
    </ligand>
</feature>
<dbReference type="Gene3D" id="3.30.70.360">
    <property type="match status" value="1"/>
</dbReference>
<feature type="binding site" evidence="3">
    <location>
        <position position="107"/>
    </location>
    <ligand>
        <name>Mn(2+)</name>
        <dbReference type="ChEBI" id="CHEBI:29035"/>
        <label>2</label>
    </ligand>
</feature>
<dbReference type="SUPFAM" id="SSF53187">
    <property type="entry name" value="Zn-dependent exopeptidases"/>
    <property type="match status" value="1"/>
</dbReference>
<proteinExistence type="inferred from homology"/>
<comment type="cofactor">
    <cofactor evidence="3">
        <name>Mn(2+)</name>
        <dbReference type="ChEBI" id="CHEBI:29035"/>
    </cofactor>
    <text evidence="3">The Mn(2+) ion enhances activity.</text>
</comment>
<feature type="binding site" evidence="3">
    <location>
        <position position="168"/>
    </location>
    <ligand>
        <name>Mn(2+)</name>
        <dbReference type="ChEBI" id="CHEBI:29035"/>
        <label>2</label>
    </ligand>
</feature>
<dbReference type="Gene3D" id="3.40.630.10">
    <property type="entry name" value="Zn peptidases"/>
    <property type="match status" value="1"/>
</dbReference>
<dbReference type="EMBL" id="KC503361">
    <property type="protein sequence ID" value="AGT02527.1"/>
    <property type="molecule type" value="Genomic_DNA"/>
</dbReference>
<evidence type="ECO:0000313" key="5">
    <source>
        <dbReference type="EMBL" id="AGT02527.1"/>
    </source>
</evidence>
<evidence type="ECO:0000256" key="3">
    <source>
        <dbReference type="PIRSR" id="PIRSR005962-1"/>
    </source>
</evidence>
<dbReference type="SUPFAM" id="SSF55031">
    <property type="entry name" value="Bacterial exopeptidase dimerisation domain"/>
    <property type="match status" value="1"/>
</dbReference>